<organism evidence="3 4">
    <name type="scientific">Pseudopedobacter saltans</name>
    <dbReference type="NCBI Taxonomy" id="151895"/>
    <lineage>
        <taxon>Bacteria</taxon>
        <taxon>Pseudomonadati</taxon>
        <taxon>Bacteroidota</taxon>
        <taxon>Sphingobacteriia</taxon>
        <taxon>Sphingobacteriales</taxon>
        <taxon>Sphingobacteriaceae</taxon>
        <taxon>Pseudopedobacter</taxon>
    </lineage>
</organism>
<feature type="domain" description="Glycosyl hydrolase-like 10" evidence="2">
    <location>
        <begin position="39"/>
        <end position="344"/>
    </location>
</feature>
<evidence type="ECO:0000313" key="3">
    <source>
        <dbReference type="EMBL" id="PZP50449.1"/>
    </source>
</evidence>
<evidence type="ECO:0000313" key="4">
    <source>
        <dbReference type="Proteomes" id="UP000249645"/>
    </source>
</evidence>
<accession>A0A2W5H9Q3</accession>
<protein>
    <recommendedName>
        <fullName evidence="2">Glycosyl hydrolase-like 10 domain-containing protein</fullName>
    </recommendedName>
</protein>
<keyword evidence="1" id="KW-0732">Signal</keyword>
<evidence type="ECO:0000259" key="2">
    <source>
        <dbReference type="Pfam" id="PF02638"/>
    </source>
</evidence>
<dbReference type="AlphaFoldDB" id="A0A2W5H9Q3"/>
<dbReference type="InterPro" id="IPR017853">
    <property type="entry name" value="GH"/>
</dbReference>
<dbReference type="Gene3D" id="3.20.20.80">
    <property type="entry name" value="Glycosidases"/>
    <property type="match status" value="1"/>
</dbReference>
<dbReference type="SUPFAM" id="SSF51445">
    <property type="entry name" value="(Trans)glycosidases"/>
    <property type="match status" value="1"/>
</dbReference>
<dbReference type="Proteomes" id="UP000249645">
    <property type="component" value="Unassembled WGS sequence"/>
</dbReference>
<sequence>MNLKILATSLLILGGLLISRSAESQSMLVDTVNLPPKYEMRGVWVSTVVNLDWPSKKGLSVEQQKSEFLKIAMSQKALGINALFVQVRPAGDAFYPSQYDPWSEYLTGKQGQAPEPFYDPLKFMIEETHKLGMEFHAWINPYRMVFDINRSSVAENHITRQHPEWFVTYGKQKIFNPGIPEAVKYLRGVVSDIINRYDVDGIHMDDYFYPYPEHGAFHDEDAFRKYGNGKSLADWRRSNCNELVKTIHDAINEYNPMVKFGISPFGIYQNKTSATPDGSNTSGTQAYSDLYADVLLWLKEGWIDYVTPQLYWEVGNRRADYAALINWWPYHTFGKHLYIGEGIYRADEGPVSAAWRDKSEFPRHIQLERSFDGKVQGQVLFTSKNILHNPNGWADSLVENYYRKPAIVPPMSWINDVAPDAPETWAEIKNNDLIVNANLLKSQNKEDLKGFVYYFAINPGRIGISPDFIASPINNFSNYTVPLATIPFGCSQFYIGVTSLDRENNESEISNLIVCTRVGNGWKVKMGY</sequence>
<evidence type="ECO:0000256" key="1">
    <source>
        <dbReference type="ARBA" id="ARBA00022729"/>
    </source>
</evidence>
<dbReference type="Pfam" id="PF02638">
    <property type="entry name" value="GHL10"/>
    <property type="match status" value="1"/>
</dbReference>
<dbReference type="EMBL" id="QFOI01000067">
    <property type="protein sequence ID" value="PZP50449.1"/>
    <property type="molecule type" value="Genomic_DNA"/>
</dbReference>
<dbReference type="PANTHER" id="PTHR43405:SF1">
    <property type="entry name" value="GLYCOSYL HYDROLASE DIGH"/>
    <property type="match status" value="1"/>
</dbReference>
<comment type="caution">
    <text evidence="3">The sequence shown here is derived from an EMBL/GenBank/DDBJ whole genome shotgun (WGS) entry which is preliminary data.</text>
</comment>
<dbReference type="PANTHER" id="PTHR43405">
    <property type="entry name" value="GLYCOSYL HYDROLASE DIGH"/>
    <property type="match status" value="1"/>
</dbReference>
<reference evidence="3 4" key="1">
    <citation type="submission" date="2017-11" db="EMBL/GenBank/DDBJ databases">
        <title>Infants hospitalized years apart are colonized by the same room-sourced microbial strains.</title>
        <authorList>
            <person name="Brooks B."/>
            <person name="Olm M.R."/>
            <person name="Firek B.A."/>
            <person name="Baker R."/>
            <person name="Thomas B.C."/>
            <person name="Morowitz M.J."/>
            <person name="Banfield J.F."/>
        </authorList>
    </citation>
    <scope>NUCLEOTIDE SEQUENCE [LARGE SCALE GENOMIC DNA]</scope>
    <source>
        <strain evidence="3">S2_009_000_R2_76</strain>
    </source>
</reference>
<proteinExistence type="predicted"/>
<dbReference type="InterPro" id="IPR052177">
    <property type="entry name" value="Divisome_Glycosyl_Hydrolase"/>
</dbReference>
<gene>
    <name evidence="3" type="ORF">DI598_05565</name>
</gene>
<dbReference type="InterPro" id="IPR003790">
    <property type="entry name" value="GHL10"/>
</dbReference>
<name>A0A2W5H9Q3_9SPHI</name>